<dbReference type="AlphaFoldDB" id="A0A4Z2GDJ9"/>
<dbReference type="OrthoDB" id="9378527at2759"/>
<accession>A0A4Z2GDJ9</accession>
<keyword evidence="2" id="KW-1185">Reference proteome</keyword>
<reference evidence="1 2" key="1">
    <citation type="submission" date="2019-03" db="EMBL/GenBank/DDBJ databases">
        <title>First draft genome of Liparis tanakae, snailfish: a comprehensive survey of snailfish specific genes.</title>
        <authorList>
            <person name="Kim W."/>
            <person name="Song I."/>
            <person name="Jeong J.-H."/>
            <person name="Kim D."/>
            <person name="Kim S."/>
            <person name="Ryu S."/>
            <person name="Song J.Y."/>
            <person name="Lee S.K."/>
        </authorList>
    </citation>
    <scope>NUCLEOTIDE SEQUENCE [LARGE SCALE GENOMIC DNA]</scope>
    <source>
        <tissue evidence="1">Muscle</tissue>
    </source>
</reference>
<sequence>MKGRGQKEVMAPCPSPPKGVGVASFTPFSLATPPGAVGLATPATGPVAGATLGGMDVFCSVFSSCGQI</sequence>
<comment type="caution">
    <text evidence="1">The sequence shown here is derived from an EMBL/GenBank/DDBJ whole genome shotgun (WGS) entry which is preliminary data.</text>
</comment>
<evidence type="ECO:0000313" key="1">
    <source>
        <dbReference type="EMBL" id="TNN51340.1"/>
    </source>
</evidence>
<dbReference type="EMBL" id="SRLO01000585">
    <property type="protein sequence ID" value="TNN51340.1"/>
    <property type="molecule type" value="Genomic_DNA"/>
</dbReference>
<proteinExistence type="predicted"/>
<gene>
    <name evidence="1" type="ORF">EYF80_038438</name>
</gene>
<dbReference type="Proteomes" id="UP000314294">
    <property type="component" value="Unassembled WGS sequence"/>
</dbReference>
<protein>
    <submittedName>
        <fullName evidence="1">Uncharacterized protein</fullName>
    </submittedName>
</protein>
<name>A0A4Z2GDJ9_9TELE</name>
<organism evidence="1 2">
    <name type="scientific">Liparis tanakae</name>
    <name type="common">Tanaka's snailfish</name>
    <dbReference type="NCBI Taxonomy" id="230148"/>
    <lineage>
        <taxon>Eukaryota</taxon>
        <taxon>Metazoa</taxon>
        <taxon>Chordata</taxon>
        <taxon>Craniata</taxon>
        <taxon>Vertebrata</taxon>
        <taxon>Euteleostomi</taxon>
        <taxon>Actinopterygii</taxon>
        <taxon>Neopterygii</taxon>
        <taxon>Teleostei</taxon>
        <taxon>Neoteleostei</taxon>
        <taxon>Acanthomorphata</taxon>
        <taxon>Eupercaria</taxon>
        <taxon>Perciformes</taxon>
        <taxon>Cottioidei</taxon>
        <taxon>Cottales</taxon>
        <taxon>Liparidae</taxon>
        <taxon>Liparis</taxon>
    </lineage>
</organism>
<evidence type="ECO:0000313" key="2">
    <source>
        <dbReference type="Proteomes" id="UP000314294"/>
    </source>
</evidence>